<keyword evidence="3" id="KW-0804">Transcription</keyword>
<dbReference type="PANTHER" id="PTHR11019:SF199">
    <property type="entry name" value="HTH-TYPE TRANSCRIPTIONAL REGULATOR NIMR"/>
    <property type="match status" value="1"/>
</dbReference>
<dbReference type="InterPro" id="IPR014710">
    <property type="entry name" value="RmlC-like_jellyroll"/>
</dbReference>
<dbReference type="InterPro" id="IPR018060">
    <property type="entry name" value="HTH_AraC"/>
</dbReference>
<dbReference type="PRINTS" id="PR00032">
    <property type="entry name" value="HTHARAC"/>
</dbReference>
<dbReference type="PROSITE" id="PS01124">
    <property type="entry name" value="HTH_ARAC_FAMILY_2"/>
    <property type="match status" value="1"/>
</dbReference>
<dbReference type="AlphaFoldDB" id="A0A8J3MXG5"/>
<dbReference type="InterPro" id="IPR009057">
    <property type="entry name" value="Homeodomain-like_sf"/>
</dbReference>
<keyword evidence="2" id="KW-0238">DNA-binding</keyword>
<evidence type="ECO:0000259" key="4">
    <source>
        <dbReference type="PROSITE" id="PS01124"/>
    </source>
</evidence>
<dbReference type="Gene3D" id="1.10.10.60">
    <property type="entry name" value="Homeodomain-like"/>
    <property type="match status" value="1"/>
</dbReference>
<protein>
    <submittedName>
        <fullName evidence="5">AraC family transcriptional regulator</fullName>
    </submittedName>
</protein>
<evidence type="ECO:0000313" key="5">
    <source>
        <dbReference type="EMBL" id="GHO90954.1"/>
    </source>
</evidence>
<feature type="domain" description="HTH araC/xylS-type" evidence="4">
    <location>
        <begin position="181"/>
        <end position="279"/>
    </location>
</feature>
<dbReference type="PANTHER" id="PTHR11019">
    <property type="entry name" value="HTH-TYPE TRANSCRIPTIONAL REGULATOR NIMR"/>
    <property type="match status" value="1"/>
</dbReference>
<dbReference type="Proteomes" id="UP000597444">
    <property type="component" value="Unassembled WGS sequence"/>
</dbReference>
<proteinExistence type="predicted"/>
<dbReference type="RefSeq" id="WP_220201887.1">
    <property type="nucleotide sequence ID" value="NZ_BNJK01000001.1"/>
</dbReference>
<sequence>MSESNINLRETHIIGTRTRERIVSNHVCKALSLYGIYLTGLSSAYPDFRFVRVQPAISQILLCLSGEGNVLIDGQWKLCTGGMAYITPPGAVHAYYAIGEAPWEICWVTYGPEEQERFFAATRYPLLVQIDPYPLSQSIEGLYRESIGQAEPGVMQLWVQLLHSYTQRILVRQSANELRLQHIWDAVNADIAYPWSNMVLAERAGMSTEHLRRLCQHHLGCSPMKQVTMLRMRHAAVLLAHDAYSVEAVAGRVGYDNPYAFSTAFKRHMGVPPSSYRHHKYAPEQD</sequence>
<accession>A0A8J3MXG5</accession>
<dbReference type="InterPro" id="IPR037923">
    <property type="entry name" value="HTH-like"/>
</dbReference>
<dbReference type="InterPro" id="IPR020449">
    <property type="entry name" value="Tscrpt_reg_AraC-type_HTH"/>
</dbReference>
<keyword evidence="1" id="KW-0805">Transcription regulation</keyword>
<dbReference type="SUPFAM" id="SSF46689">
    <property type="entry name" value="Homeodomain-like"/>
    <property type="match status" value="1"/>
</dbReference>
<dbReference type="Pfam" id="PF02311">
    <property type="entry name" value="AraC_binding"/>
    <property type="match status" value="1"/>
</dbReference>
<name>A0A8J3MXG5_9CHLR</name>
<evidence type="ECO:0000256" key="1">
    <source>
        <dbReference type="ARBA" id="ARBA00023015"/>
    </source>
</evidence>
<evidence type="ECO:0000256" key="2">
    <source>
        <dbReference type="ARBA" id="ARBA00023125"/>
    </source>
</evidence>
<evidence type="ECO:0000313" key="6">
    <source>
        <dbReference type="Proteomes" id="UP000597444"/>
    </source>
</evidence>
<dbReference type="InterPro" id="IPR003313">
    <property type="entry name" value="AraC-bd"/>
</dbReference>
<evidence type="ECO:0000256" key="3">
    <source>
        <dbReference type="ARBA" id="ARBA00023163"/>
    </source>
</evidence>
<dbReference type="EMBL" id="BNJK01000001">
    <property type="protein sequence ID" value="GHO90954.1"/>
    <property type="molecule type" value="Genomic_DNA"/>
</dbReference>
<reference evidence="5" key="1">
    <citation type="submission" date="2020-10" db="EMBL/GenBank/DDBJ databases">
        <title>Taxonomic study of unclassified bacteria belonging to the class Ktedonobacteria.</title>
        <authorList>
            <person name="Yabe S."/>
            <person name="Wang C.M."/>
            <person name="Zheng Y."/>
            <person name="Sakai Y."/>
            <person name="Cavaletti L."/>
            <person name="Monciardini P."/>
            <person name="Donadio S."/>
        </authorList>
    </citation>
    <scope>NUCLEOTIDE SEQUENCE</scope>
    <source>
        <strain evidence="5">ID150040</strain>
    </source>
</reference>
<dbReference type="Gene3D" id="2.60.120.10">
    <property type="entry name" value="Jelly Rolls"/>
    <property type="match status" value="1"/>
</dbReference>
<gene>
    <name evidence="5" type="ORF">KSF_010020</name>
</gene>
<dbReference type="Pfam" id="PF12833">
    <property type="entry name" value="HTH_18"/>
    <property type="match status" value="1"/>
</dbReference>
<organism evidence="5 6">
    <name type="scientific">Reticulibacter mediterranei</name>
    <dbReference type="NCBI Taxonomy" id="2778369"/>
    <lineage>
        <taxon>Bacteria</taxon>
        <taxon>Bacillati</taxon>
        <taxon>Chloroflexota</taxon>
        <taxon>Ktedonobacteria</taxon>
        <taxon>Ktedonobacterales</taxon>
        <taxon>Reticulibacteraceae</taxon>
        <taxon>Reticulibacter</taxon>
    </lineage>
</organism>
<comment type="caution">
    <text evidence="5">The sequence shown here is derived from an EMBL/GenBank/DDBJ whole genome shotgun (WGS) entry which is preliminary data.</text>
</comment>
<dbReference type="GO" id="GO:0003700">
    <property type="term" value="F:DNA-binding transcription factor activity"/>
    <property type="evidence" value="ECO:0007669"/>
    <property type="project" value="InterPro"/>
</dbReference>
<dbReference type="GO" id="GO:0043565">
    <property type="term" value="F:sequence-specific DNA binding"/>
    <property type="evidence" value="ECO:0007669"/>
    <property type="project" value="InterPro"/>
</dbReference>
<dbReference type="SMART" id="SM00342">
    <property type="entry name" value="HTH_ARAC"/>
    <property type="match status" value="1"/>
</dbReference>
<keyword evidence="6" id="KW-1185">Reference proteome</keyword>
<dbReference type="SUPFAM" id="SSF51215">
    <property type="entry name" value="Regulatory protein AraC"/>
    <property type="match status" value="1"/>
</dbReference>